<dbReference type="Proteomes" id="UP000789702">
    <property type="component" value="Unassembled WGS sequence"/>
</dbReference>
<dbReference type="EMBL" id="CAJVPU010014041">
    <property type="protein sequence ID" value="CAG8636909.1"/>
    <property type="molecule type" value="Genomic_DNA"/>
</dbReference>
<proteinExistence type="predicted"/>
<protein>
    <submittedName>
        <fullName evidence="1">10723_t:CDS:1</fullName>
    </submittedName>
</protein>
<evidence type="ECO:0000313" key="2">
    <source>
        <dbReference type="Proteomes" id="UP000789702"/>
    </source>
</evidence>
<feature type="non-terminal residue" evidence="1">
    <location>
        <position position="1"/>
    </location>
</feature>
<comment type="caution">
    <text evidence="1">The sequence shown here is derived from an EMBL/GenBank/DDBJ whole genome shotgun (WGS) entry which is preliminary data.</text>
</comment>
<name>A0ACA9N6S9_9GLOM</name>
<sequence>PNKVLKISQIHGSITYAHRLTEAKAIKERYSANIAIPSNENENLHEDTKETQDLLDDCFIHPVHDPTAKWKLAKLFVEDLEALLYFYQSENE</sequence>
<keyword evidence="2" id="KW-1185">Reference proteome</keyword>
<gene>
    <name evidence="1" type="ORF">DHETER_LOCUS8650</name>
</gene>
<organism evidence="1 2">
    <name type="scientific">Dentiscutata heterogama</name>
    <dbReference type="NCBI Taxonomy" id="1316150"/>
    <lineage>
        <taxon>Eukaryota</taxon>
        <taxon>Fungi</taxon>
        <taxon>Fungi incertae sedis</taxon>
        <taxon>Mucoromycota</taxon>
        <taxon>Glomeromycotina</taxon>
        <taxon>Glomeromycetes</taxon>
        <taxon>Diversisporales</taxon>
        <taxon>Gigasporaceae</taxon>
        <taxon>Dentiscutata</taxon>
    </lineage>
</organism>
<evidence type="ECO:0000313" key="1">
    <source>
        <dbReference type="EMBL" id="CAG8636909.1"/>
    </source>
</evidence>
<reference evidence="1" key="1">
    <citation type="submission" date="2021-06" db="EMBL/GenBank/DDBJ databases">
        <authorList>
            <person name="Kallberg Y."/>
            <person name="Tangrot J."/>
            <person name="Rosling A."/>
        </authorList>
    </citation>
    <scope>NUCLEOTIDE SEQUENCE</scope>
    <source>
        <strain evidence="1">IL203A</strain>
    </source>
</reference>
<accession>A0ACA9N6S9</accession>